<organism evidence="3 4">
    <name type="scientific">Phaeocystidibacter marisrubri</name>
    <dbReference type="NCBI Taxonomy" id="1577780"/>
    <lineage>
        <taxon>Bacteria</taxon>
        <taxon>Pseudomonadati</taxon>
        <taxon>Bacteroidota</taxon>
        <taxon>Flavobacteriia</taxon>
        <taxon>Flavobacteriales</taxon>
        <taxon>Phaeocystidibacteraceae</taxon>
        <taxon>Phaeocystidibacter</taxon>
    </lineage>
</organism>
<keyword evidence="4" id="KW-1185">Reference proteome</keyword>
<keyword evidence="2" id="KW-0812">Transmembrane</keyword>
<dbReference type="Proteomes" id="UP000484164">
    <property type="component" value="Unassembled WGS sequence"/>
</dbReference>
<evidence type="ECO:0000313" key="3">
    <source>
        <dbReference type="EMBL" id="KAB2818142.1"/>
    </source>
</evidence>
<feature type="transmembrane region" description="Helical" evidence="2">
    <location>
        <begin position="65"/>
        <end position="84"/>
    </location>
</feature>
<sequence length="115" mass="13101">MNRPSPQRRPGPMPPRRSNKKTNIEFILGLTLGLLTPVFAIAILLEYYPRVNPNEPLDHFTQVFLYSRVIIFAVVLNAAVFFAGLRFNREGLSRGILIACIICVLAVAYLKFFYE</sequence>
<dbReference type="EMBL" id="WBVQ01000001">
    <property type="protein sequence ID" value="KAB2818142.1"/>
    <property type="molecule type" value="Genomic_DNA"/>
</dbReference>
<keyword evidence="2" id="KW-1133">Transmembrane helix</keyword>
<accession>A0A6L3ZJH6</accession>
<reference evidence="3 4" key="1">
    <citation type="submission" date="2019-10" db="EMBL/GenBank/DDBJ databases">
        <title>Genome sequence of Phaeocystidibacter marisrubri JCM30614 (type strain).</title>
        <authorList>
            <person name="Bowman J.P."/>
        </authorList>
    </citation>
    <scope>NUCLEOTIDE SEQUENCE [LARGE SCALE GENOMIC DNA]</scope>
    <source>
        <strain evidence="3 4">JCM 30614</strain>
    </source>
</reference>
<proteinExistence type="predicted"/>
<comment type="caution">
    <text evidence="3">The sequence shown here is derived from an EMBL/GenBank/DDBJ whole genome shotgun (WGS) entry which is preliminary data.</text>
</comment>
<feature type="transmembrane region" description="Helical" evidence="2">
    <location>
        <begin position="26"/>
        <end position="45"/>
    </location>
</feature>
<protein>
    <submittedName>
        <fullName evidence="3">Uncharacterized protein</fullName>
    </submittedName>
</protein>
<dbReference type="AlphaFoldDB" id="A0A6L3ZJH6"/>
<name>A0A6L3ZJH6_9FLAO</name>
<keyword evidence="2" id="KW-0472">Membrane</keyword>
<evidence type="ECO:0000256" key="2">
    <source>
        <dbReference type="SAM" id="Phobius"/>
    </source>
</evidence>
<feature type="transmembrane region" description="Helical" evidence="2">
    <location>
        <begin position="96"/>
        <end position="114"/>
    </location>
</feature>
<evidence type="ECO:0000313" key="4">
    <source>
        <dbReference type="Proteomes" id="UP000484164"/>
    </source>
</evidence>
<evidence type="ECO:0000256" key="1">
    <source>
        <dbReference type="SAM" id="MobiDB-lite"/>
    </source>
</evidence>
<gene>
    <name evidence="3" type="ORF">F8C82_06995</name>
</gene>
<feature type="region of interest" description="Disordered" evidence="1">
    <location>
        <begin position="1"/>
        <end position="20"/>
    </location>
</feature>